<dbReference type="PANTHER" id="PTHR19384:SF128">
    <property type="entry name" value="NADPH OXIDOREDUCTASE A"/>
    <property type="match status" value="1"/>
</dbReference>
<evidence type="ECO:0000256" key="9">
    <source>
        <dbReference type="ARBA" id="ARBA00023002"/>
    </source>
</evidence>
<dbReference type="InterPro" id="IPR003097">
    <property type="entry name" value="CysJ-like_FAD-binding"/>
</dbReference>
<evidence type="ECO:0000256" key="4">
    <source>
        <dbReference type="ARBA" id="ARBA00022630"/>
    </source>
</evidence>
<keyword evidence="4" id="KW-0285">Flavoprotein</keyword>
<evidence type="ECO:0000256" key="7">
    <source>
        <dbReference type="ARBA" id="ARBA00022857"/>
    </source>
</evidence>
<comment type="cofactor">
    <cofactor evidence="2">
        <name>FAD</name>
        <dbReference type="ChEBI" id="CHEBI:57692"/>
    </cofactor>
</comment>
<dbReference type="EC" id="1.8.1.2" evidence="3"/>
<dbReference type="SUPFAM" id="SSF52218">
    <property type="entry name" value="Flavoproteins"/>
    <property type="match status" value="1"/>
</dbReference>
<keyword evidence="8" id="KW-0813">Transport</keyword>
<dbReference type="GO" id="GO:0019344">
    <property type="term" value="P:cysteine biosynthetic process"/>
    <property type="evidence" value="ECO:0007669"/>
    <property type="project" value="UniProtKB-KW"/>
</dbReference>
<dbReference type="InterPro" id="IPR017927">
    <property type="entry name" value="FAD-bd_FR_type"/>
</dbReference>
<feature type="domain" description="Flavodoxin-like" evidence="12">
    <location>
        <begin position="66"/>
        <end position="205"/>
    </location>
</feature>
<evidence type="ECO:0000256" key="10">
    <source>
        <dbReference type="ARBA" id="ARBA00023192"/>
    </source>
</evidence>
<dbReference type="PRINTS" id="PR00369">
    <property type="entry name" value="FLAVODOXIN"/>
</dbReference>
<dbReference type="GO" id="GO:0010181">
    <property type="term" value="F:FMN binding"/>
    <property type="evidence" value="ECO:0007669"/>
    <property type="project" value="InterPro"/>
</dbReference>
<comment type="cofactor">
    <cofactor evidence="1">
        <name>FMN</name>
        <dbReference type="ChEBI" id="CHEBI:58210"/>
    </cofactor>
</comment>
<dbReference type="Gene3D" id="3.40.50.360">
    <property type="match status" value="1"/>
</dbReference>
<feature type="domain" description="FAD-binding FR-type" evidence="13">
    <location>
        <begin position="234"/>
        <end position="433"/>
    </location>
</feature>
<evidence type="ECO:0000256" key="3">
    <source>
        <dbReference type="ARBA" id="ARBA00012604"/>
    </source>
</evidence>
<dbReference type="PANTHER" id="PTHR19384">
    <property type="entry name" value="NITRIC OXIDE SYNTHASE-RELATED"/>
    <property type="match status" value="1"/>
</dbReference>
<dbReference type="InterPro" id="IPR017938">
    <property type="entry name" value="Riboflavin_synthase-like_b-brl"/>
</dbReference>
<organism evidence="14 15">
    <name type="scientific">Halioxenophilus aromaticivorans</name>
    <dbReference type="NCBI Taxonomy" id="1306992"/>
    <lineage>
        <taxon>Bacteria</taxon>
        <taxon>Pseudomonadati</taxon>
        <taxon>Pseudomonadota</taxon>
        <taxon>Gammaproteobacteria</taxon>
        <taxon>Alteromonadales</taxon>
        <taxon>Alteromonadaceae</taxon>
        <taxon>Halioxenophilus</taxon>
    </lineage>
</organism>
<dbReference type="InterPro" id="IPR001433">
    <property type="entry name" value="OxRdtase_FAD/NAD-bd"/>
</dbReference>
<evidence type="ECO:0000313" key="15">
    <source>
        <dbReference type="Proteomes" id="UP001409585"/>
    </source>
</evidence>
<comment type="catalytic activity">
    <reaction evidence="11">
        <text>hydrogen sulfide + 3 NADP(+) + 3 H2O = sulfite + 3 NADPH + 4 H(+)</text>
        <dbReference type="Rhea" id="RHEA:13801"/>
        <dbReference type="ChEBI" id="CHEBI:15377"/>
        <dbReference type="ChEBI" id="CHEBI:15378"/>
        <dbReference type="ChEBI" id="CHEBI:17359"/>
        <dbReference type="ChEBI" id="CHEBI:29919"/>
        <dbReference type="ChEBI" id="CHEBI:57783"/>
        <dbReference type="ChEBI" id="CHEBI:58349"/>
        <dbReference type="EC" id="1.8.1.2"/>
    </reaction>
</comment>
<evidence type="ECO:0000259" key="13">
    <source>
        <dbReference type="PROSITE" id="PS51384"/>
    </source>
</evidence>
<dbReference type="InterPro" id="IPR029039">
    <property type="entry name" value="Flavoprotein-like_sf"/>
</dbReference>
<keyword evidence="5" id="KW-0288">FMN</keyword>
<dbReference type="Gene3D" id="2.40.30.10">
    <property type="entry name" value="Translation factors"/>
    <property type="match status" value="1"/>
</dbReference>
<comment type="caution">
    <text evidence="14">The sequence shown here is derived from an EMBL/GenBank/DDBJ whole genome shotgun (WGS) entry which is preliminary data.</text>
</comment>
<dbReference type="Gene3D" id="1.20.990.10">
    <property type="entry name" value="NADPH-cytochrome p450 Reductase, Chain A, domain 3"/>
    <property type="match status" value="1"/>
</dbReference>
<gene>
    <name evidence="14" type="ORF">GCM10025791_32020</name>
</gene>
<evidence type="ECO:0000256" key="1">
    <source>
        <dbReference type="ARBA" id="ARBA00001917"/>
    </source>
</evidence>
<dbReference type="AlphaFoldDB" id="A0AAV3U5H3"/>
<dbReference type="Pfam" id="PF00258">
    <property type="entry name" value="Flavodoxin_1"/>
    <property type="match status" value="1"/>
</dbReference>
<dbReference type="InterPro" id="IPR001709">
    <property type="entry name" value="Flavoprot_Pyr_Nucl_cyt_Rdtase"/>
</dbReference>
<dbReference type="SUPFAM" id="SSF63380">
    <property type="entry name" value="Riboflavin synthase domain-like"/>
    <property type="match status" value="1"/>
</dbReference>
<dbReference type="PROSITE" id="PS51384">
    <property type="entry name" value="FAD_FR"/>
    <property type="match status" value="1"/>
</dbReference>
<keyword evidence="15" id="KW-1185">Reference proteome</keyword>
<dbReference type="InterPro" id="IPR001094">
    <property type="entry name" value="Flavdoxin-like"/>
</dbReference>
<dbReference type="SUPFAM" id="SSF52343">
    <property type="entry name" value="Ferredoxin reductase-like, C-terminal NADP-linked domain"/>
    <property type="match status" value="1"/>
</dbReference>
<keyword evidence="9" id="KW-0560">Oxidoreductase</keyword>
<dbReference type="RefSeq" id="WP_345424539.1">
    <property type="nucleotide sequence ID" value="NZ_AP031496.1"/>
</dbReference>
<dbReference type="Proteomes" id="UP001409585">
    <property type="component" value="Unassembled WGS sequence"/>
</dbReference>
<evidence type="ECO:0000313" key="14">
    <source>
        <dbReference type="EMBL" id="GAA4949404.1"/>
    </source>
</evidence>
<keyword evidence="8" id="KW-0249">Electron transport</keyword>
<dbReference type="GO" id="GO:0050660">
    <property type="term" value="F:flavin adenine dinucleotide binding"/>
    <property type="evidence" value="ECO:0007669"/>
    <property type="project" value="TreeGrafter"/>
</dbReference>
<proteinExistence type="predicted"/>
<keyword evidence="7" id="KW-0521">NADP</keyword>
<keyword evidence="10" id="KW-0198">Cysteine biosynthesis</keyword>
<name>A0AAV3U5H3_9ALTE</name>
<keyword evidence="10" id="KW-0028">Amino-acid biosynthesis</keyword>
<dbReference type="Gene3D" id="3.40.50.80">
    <property type="entry name" value="Nucleotide-binding domain of ferredoxin-NADP reductase (FNR) module"/>
    <property type="match status" value="1"/>
</dbReference>
<evidence type="ECO:0000259" key="12">
    <source>
        <dbReference type="PROSITE" id="PS50902"/>
    </source>
</evidence>
<dbReference type="GO" id="GO:0005829">
    <property type="term" value="C:cytosol"/>
    <property type="evidence" value="ECO:0007669"/>
    <property type="project" value="TreeGrafter"/>
</dbReference>
<dbReference type="PRINTS" id="PR00371">
    <property type="entry name" value="FPNCR"/>
</dbReference>
<evidence type="ECO:0000256" key="2">
    <source>
        <dbReference type="ARBA" id="ARBA00001974"/>
    </source>
</evidence>
<evidence type="ECO:0000256" key="6">
    <source>
        <dbReference type="ARBA" id="ARBA00022827"/>
    </source>
</evidence>
<dbReference type="CDD" id="cd06199">
    <property type="entry name" value="SiR"/>
    <property type="match status" value="1"/>
</dbReference>
<dbReference type="Pfam" id="PF00667">
    <property type="entry name" value="FAD_binding_1"/>
    <property type="match status" value="2"/>
</dbReference>
<evidence type="ECO:0000256" key="11">
    <source>
        <dbReference type="ARBA" id="ARBA00052219"/>
    </source>
</evidence>
<protein>
    <recommendedName>
        <fullName evidence="3">assimilatory sulfite reductase (NADPH)</fullName>
        <ecNumber evidence="3">1.8.1.2</ecNumber>
    </recommendedName>
</protein>
<dbReference type="PROSITE" id="PS50902">
    <property type="entry name" value="FLAVODOXIN_LIKE"/>
    <property type="match status" value="1"/>
</dbReference>
<dbReference type="Pfam" id="PF00175">
    <property type="entry name" value="NAD_binding_1"/>
    <property type="match status" value="1"/>
</dbReference>
<keyword evidence="6" id="KW-0274">FAD</keyword>
<evidence type="ECO:0000256" key="8">
    <source>
        <dbReference type="ARBA" id="ARBA00022982"/>
    </source>
</evidence>
<dbReference type="InterPro" id="IPR008254">
    <property type="entry name" value="Flavodoxin/NO_synth"/>
</dbReference>
<evidence type="ECO:0000256" key="5">
    <source>
        <dbReference type="ARBA" id="ARBA00022643"/>
    </source>
</evidence>
<dbReference type="InterPro" id="IPR039261">
    <property type="entry name" value="FNR_nucleotide-bd"/>
</dbReference>
<dbReference type="InterPro" id="IPR023173">
    <property type="entry name" value="NADPH_Cyt_P450_Rdtase_alpha"/>
</dbReference>
<accession>A0AAV3U5H3</accession>
<dbReference type="EMBL" id="BAABLX010000028">
    <property type="protein sequence ID" value="GAA4949404.1"/>
    <property type="molecule type" value="Genomic_DNA"/>
</dbReference>
<sequence>MNDSLIDQLSSIMNASADSSSVVELPEEAPFDAEQRQWLNGLLTGINAIAAAAAKGAMEDAPGTPLTVLYGSQSGNCEVLSKDLKKFAATQGFEAEIIELDDITPADLATISHAVILCSTFGEGEPPDNAKHFYTALMADDAPQLPASLSFSVCGLGDSSYTHFNRAAQDIYSRMVELGATPCLEWVSCDVAFEDDYAAWKEAVFQTEVFASAAGAAASPSAAESEPEPKFSKNTPFIATLIDTHNLSGQESAKRVNHIEISLAGGGEDMAYQVGDALGVWPMNCATEVSEILAAGGFTGKELIEQKSGRATLRVLLQTKLDIHTVNAKALATWGIDASPEEYQVIDVLSRLKPTLDAQTFADGLRVLQPRLYSIASSPNKHPGEVHLTVGEVHYELHSKKRKGVASTWFGERLAAGASLGVYVQPSAHFHITQNDSAPVIMIGPGTGIAPFRAFLEEREVRAAGGQNWLFFGDQHEAQDYLYQEEIQAWQESGLLTNLSLAWSRDTAQKVYVQTLIKQRGQEFYEWLQSGAYIYICGDASRMAADVDAAIRDVIGEHGGLDETGVQDYMDKLSAEHRYQRDVY</sequence>
<dbReference type="FunFam" id="3.40.50.80:FF:000001">
    <property type="entry name" value="NADPH--cytochrome P450 reductase 1"/>
    <property type="match status" value="1"/>
</dbReference>
<reference evidence="15" key="1">
    <citation type="journal article" date="2019" name="Int. J. Syst. Evol. Microbiol.">
        <title>The Global Catalogue of Microorganisms (GCM) 10K type strain sequencing project: providing services to taxonomists for standard genome sequencing and annotation.</title>
        <authorList>
            <consortium name="The Broad Institute Genomics Platform"/>
            <consortium name="The Broad Institute Genome Sequencing Center for Infectious Disease"/>
            <person name="Wu L."/>
            <person name="Ma J."/>
        </authorList>
    </citation>
    <scope>NUCLEOTIDE SEQUENCE [LARGE SCALE GENOMIC DNA]</scope>
    <source>
        <strain evidence="15">JCM 19134</strain>
    </source>
</reference>
<dbReference type="GO" id="GO:0004783">
    <property type="term" value="F:sulfite reductase (NADPH) activity"/>
    <property type="evidence" value="ECO:0007669"/>
    <property type="project" value="UniProtKB-EC"/>
</dbReference>